<dbReference type="AlphaFoldDB" id="A0A6N0NX82"/>
<dbReference type="InterPro" id="IPR011032">
    <property type="entry name" value="GroES-like_sf"/>
</dbReference>
<evidence type="ECO:0000313" key="1">
    <source>
        <dbReference type="EMBL" id="QKQ99709.1"/>
    </source>
</evidence>
<proteinExistence type="predicted"/>
<dbReference type="OrthoDB" id="42836at2157"/>
<keyword evidence="2" id="KW-1185">Reference proteome</keyword>
<evidence type="ECO:0000313" key="2">
    <source>
        <dbReference type="Proteomes" id="UP000509301"/>
    </source>
</evidence>
<dbReference type="GeneID" id="55641136"/>
<dbReference type="KEGG" id="mten:GWK48_04265"/>
<dbReference type="RefSeq" id="WP_174629938.1">
    <property type="nucleotide sequence ID" value="NZ_CP049074.1"/>
</dbReference>
<accession>A0A6N0NX82</accession>
<dbReference type="SUPFAM" id="SSF50129">
    <property type="entry name" value="GroES-like"/>
    <property type="match status" value="1"/>
</dbReference>
<gene>
    <name evidence="1" type="ORF">GWK48_04265</name>
</gene>
<name>A0A6N0NX82_9CREN</name>
<dbReference type="Proteomes" id="UP000509301">
    <property type="component" value="Chromosome"/>
</dbReference>
<protein>
    <submittedName>
        <fullName evidence="1">Alcohol dehydrogenase</fullName>
    </submittedName>
</protein>
<organism evidence="1 2">
    <name type="scientific">Metallosphaera tengchongensis</name>
    <dbReference type="NCBI Taxonomy" id="1532350"/>
    <lineage>
        <taxon>Archaea</taxon>
        <taxon>Thermoproteota</taxon>
        <taxon>Thermoprotei</taxon>
        <taxon>Sulfolobales</taxon>
        <taxon>Sulfolobaceae</taxon>
        <taxon>Metallosphaera</taxon>
    </lineage>
</organism>
<dbReference type="EMBL" id="CP049074">
    <property type="protein sequence ID" value="QKQ99709.1"/>
    <property type="molecule type" value="Genomic_DNA"/>
</dbReference>
<reference evidence="1 2" key="1">
    <citation type="submission" date="2020-02" db="EMBL/GenBank/DDBJ databases">
        <title>Comparative genome analysis reveals the metabolism and evolution of the thermophilic archaeal genus Metallosphaera.</title>
        <authorList>
            <person name="Jiang C."/>
        </authorList>
    </citation>
    <scope>NUCLEOTIDE SEQUENCE [LARGE SCALE GENOMIC DNA]</scope>
    <source>
        <strain evidence="1 2">Ric-A</strain>
    </source>
</reference>
<sequence length="292" mass="32362">MKSIVFNQGIIVSEQPETPIGSKSVEILPEKVLVDGIENSIFLGLLWVKPGTILGSIGIGKIRDVGVDLPQSMIGKRSLVFPLSEAIGGIGTEVNGLLCERAVVPVDSVITFSENIDDRYLILPHLSVALDIMEKIGDGSTLIIGSGLTAVLIHIFGRDMDINIMYDDGSFRLSNNNKVVNIDKQWDNIVISTMRGWARHLAQRLVKPSGHIFIPKFVNSWPSFIPQRSFLVRPRYRSELLEYLNSKEVEHVIKTYLGYSEDALSSIPTTKPGIIVDVKKVWDKINISAIIE</sequence>
<dbReference type="Gene3D" id="3.90.180.10">
    <property type="entry name" value="Medium-chain alcohol dehydrogenases, catalytic domain"/>
    <property type="match status" value="1"/>
</dbReference>